<evidence type="ECO:0000313" key="4">
    <source>
        <dbReference type="Proteomes" id="UP000054874"/>
    </source>
</evidence>
<name>A0A0V8QJU9_9FIRM</name>
<comment type="caution">
    <text evidence="3">The sequence shown here is derived from an EMBL/GenBank/DDBJ whole genome shotgun (WGS) entry which is preliminary data.</text>
</comment>
<dbReference type="AlphaFoldDB" id="A0A0V8QJU9"/>
<evidence type="ECO:0000259" key="2">
    <source>
        <dbReference type="Pfam" id="PF05598"/>
    </source>
</evidence>
<dbReference type="Pfam" id="PF05598">
    <property type="entry name" value="DUF772"/>
    <property type="match status" value="1"/>
</dbReference>
<organism evidence="3 4">
    <name type="scientific">Acetivibrio ethanolgignens</name>
    <dbReference type="NCBI Taxonomy" id="290052"/>
    <lineage>
        <taxon>Bacteria</taxon>
        <taxon>Bacillati</taxon>
        <taxon>Bacillota</taxon>
        <taxon>Clostridia</taxon>
        <taxon>Eubacteriales</taxon>
        <taxon>Oscillospiraceae</taxon>
        <taxon>Acetivibrio</taxon>
    </lineage>
</organism>
<keyword evidence="4" id="KW-1185">Reference proteome</keyword>
<dbReference type="InterPro" id="IPR047710">
    <property type="entry name" value="Transpos_IS5-like"/>
</dbReference>
<evidence type="ECO:0000256" key="1">
    <source>
        <dbReference type="SAM" id="MobiDB-lite"/>
    </source>
</evidence>
<reference evidence="3 4" key="1">
    <citation type="submission" date="2015-11" db="EMBL/GenBank/DDBJ databases">
        <title>Butyribacter intestini gen. nov., sp. nov., a butyric acid-producing bacterium of the family Lachnospiraceae isolated from the human faeces.</title>
        <authorList>
            <person name="Zou Y."/>
            <person name="Xue W."/>
            <person name="Luo G."/>
            <person name="Lv M."/>
        </authorList>
    </citation>
    <scope>NUCLEOTIDE SEQUENCE [LARGE SCALE GENOMIC DNA]</scope>
    <source>
        <strain evidence="3 4">ACET-33324</strain>
    </source>
</reference>
<dbReference type="EMBL" id="LNAM01000015">
    <property type="protein sequence ID" value="KSV60377.1"/>
    <property type="molecule type" value="Genomic_DNA"/>
</dbReference>
<proteinExistence type="predicted"/>
<feature type="region of interest" description="Disordered" evidence="1">
    <location>
        <begin position="111"/>
        <end position="133"/>
    </location>
</feature>
<dbReference type="STRING" id="290052.ASU35_16910"/>
<dbReference type="Proteomes" id="UP000054874">
    <property type="component" value="Unassembled WGS sequence"/>
</dbReference>
<evidence type="ECO:0000313" key="3">
    <source>
        <dbReference type="EMBL" id="KSV60377.1"/>
    </source>
</evidence>
<protein>
    <submittedName>
        <fullName evidence="3">Transposase</fullName>
    </submittedName>
</protein>
<gene>
    <name evidence="3" type="ORF">ASU35_16910</name>
</gene>
<feature type="non-terminal residue" evidence="3">
    <location>
        <position position="315"/>
    </location>
</feature>
<dbReference type="InterPro" id="IPR008490">
    <property type="entry name" value="Transposase_InsH_N"/>
</dbReference>
<sequence length="315" mass="36497">MNPDNRWIKLADRIPWDEFEVKYAKLFPSDTGNVAKPLRMALGALIIQTKFQYSDRELVEQIAENPYLQYFIGLPGYQEDAPFDASTLVLFRKRISAEMLMEVNEYLLAHKDDDNNTPPSSGNSDDNDALKEDTNKGTLTLDATCAPANVRYPQDISLLNEAREKLETIIYRFCKSYSLPLPRRYRKRARKDYLAFAKSKKHSAKKIRKALRKQLGYVARDIGYLEKFMSDGYAMIDKEISLYLIIITLYEQQKYMYDNKVHSVEHRIVSISQPWLRPIVRGKVKAPVEFGAKFDLSLDSEGYGRIEKISFEAYN</sequence>
<dbReference type="PANTHER" id="PTHR33803:SF3">
    <property type="entry name" value="BLL1974 PROTEIN"/>
    <property type="match status" value="1"/>
</dbReference>
<dbReference type="PANTHER" id="PTHR33803">
    <property type="entry name" value="IS1478 TRANSPOSASE"/>
    <property type="match status" value="1"/>
</dbReference>
<accession>A0A0V8QJU9</accession>
<dbReference type="NCBIfam" id="NF033578">
    <property type="entry name" value="transpos_IS5_1"/>
    <property type="match status" value="1"/>
</dbReference>
<feature type="domain" description="Transposase InsH N-terminal" evidence="2">
    <location>
        <begin position="3"/>
        <end position="94"/>
    </location>
</feature>